<gene>
    <name evidence="1" type="ORF">ARMSODRAFT_611298</name>
</gene>
<sequence>MEDTEISDSFKYNYVDRPTHRSQESSTQRQGFLDGHIAGDLFFGDNRENFGPSNSTDRMHRHTVKKPSLIAALSPSNSISLWVQIPIKRAIYYGWSIV</sequence>
<proteinExistence type="predicted"/>
<organism evidence="1 2">
    <name type="scientific">Armillaria solidipes</name>
    <dbReference type="NCBI Taxonomy" id="1076256"/>
    <lineage>
        <taxon>Eukaryota</taxon>
        <taxon>Fungi</taxon>
        <taxon>Dikarya</taxon>
        <taxon>Basidiomycota</taxon>
        <taxon>Agaricomycotina</taxon>
        <taxon>Agaricomycetes</taxon>
        <taxon>Agaricomycetidae</taxon>
        <taxon>Agaricales</taxon>
        <taxon>Marasmiineae</taxon>
        <taxon>Physalacriaceae</taxon>
        <taxon>Armillaria</taxon>
    </lineage>
</organism>
<dbReference type="AlphaFoldDB" id="A0A2H3BGE7"/>
<accession>A0A2H3BGE7</accession>
<dbReference type="Proteomes" id="UP000218334">
    <property type="component" value="Unassembled WGS sequence"/>
</dbReference>
<evidence type="ECO:0000313" key="1">
    <source>
        <dbReference type="EMBL" id="PBK62116.1"/>
    </source>
</evidence>
<protein>
    <submittedName>
        <fullName evidence="1">Uncharacterized protein</fullName>
    </submittedName>
</protein>
<evidence type="ECO:0000313" key="2">
    <source>
        <dbReference type="Proteomes" id="UP000218334"/>
    </source>
</evidence>
<name>A0A2H3BGE7_9AGAR</name>
<reference evidence="2" key="1">
    <citation type="journal article" date="2017" name="Nat. Ecol. Evol.">
        <title>Genome expansion and lineage-specific genetic innovations in the forest pathogenic fungi Armillaria.</title>
        <authorList>
            <person name="Sipos G."/>
            <person name="Prasanna A.N."/>
            <person name="Walter M.C."/>
            <person name="O'Connor E."/>
            <person name="Balint B."/>
            <person name="Krizsan K."/>
            <person name="Kiss B."/>
            <person name="Hess J."/>
            <person name="Varga T."/>
            <person name="Slot J."/>
            <person name="Riley R."/>
            <person name="Boka B."/>
            <person name="Rigling D."/>
            <person name="Barry K."/>
            <person name="Lee J."/>
            <person name="Mihaltcheva S."/>
            <person name="LaButti K."/>
            <person name="Lipzen A."/>
            <person name="Waldron R."/>
            <person name="Moloney N.M."/>
            <person name="Sperisen C."/>
            <person name="Kredics L."/>
            <person name="Vagvoelgyi C."/>
            <person name="Patrignani A."/>
            <person name="Fitzpatrick D."/>
            <person name="Nagy I."/>
            <person name="Doyle S."/>
            <person name="Anderson J.B."/>
            <person name="Grigoriev I.V."/>
            <person name="Gueldener U."/>
            <person name="Muensterkoetter M."/>
            <person name="Nagy L.G."/>
        </authorList>
    </citation>
    <scope>NUCLEOTIDE SEQUENCE [LARGE SCALE GENOMIC DNA]</scope>
    <source>
        <strain evidence="2">28-4</strain>
    </source>
</reference>
<keyword evidence="2" id="KW-1185">Reference proteome</keyword>
<dbReference type="EMBL" id="KZ293469">
    <property type="protein sequence ID" value="PBK62116.1"/>
    <property type="molecule type" value="Genomic_DNA"/>
</dbReference>